<evidence type="ECO:0000313" key="4">
    <source>
        <dbReference type="Proteomes" id="UP000315234"/>
    </source>
</evidence>
<protein>
    <submittedName>
        <fullName evidence="3">Transposase</fullName>
    </submittedName>
</protein>
<dbReference type="InterPro" id="IPR036397">
    <property type="entry name" value="RNaseH_sf"/>
</dbReference>
<gene>
    <name evidence="3" type="ORF">Cst04h_08830</name>
</gene>
<feature type="region of interest" description="Disordered" evidence="1">
    <location>
        <begin position="368"/>
        <end position="395"/>
    </location>
</feature>
<name>A0ABC9ZLN1_CORST</name>
<dbReference type="Proteomes" id="UP000315234">
    <property type="component" value="Unassembled WGS sequence"/>
</dbReference>
<feature type="domain" description="Integrase catalytic" evidence="2">
    <location>
        <begin position="135"/>
        <end position="318"/>
    </location>
</feature>
<feature type="compositionally biased region" description="Polar residues" evidence="1">
    <location>
        <begin position="379"/>
        <end position="395"/>
    </location>
</feature>
<comment type="caution">
    <text evidence="3">The sequence shown here is derived from an EMBL/GenBank/DDBJ whole genome shotgun (WGS) entry which is preliminary data.</text>
</comment>
<proteinExistence type="predicted"/>
<evidence type="ECO:0000259" key="2">
    <source>
        <dbReference type="PROSITE" id="PS50994"/>
    </source>
</evidence>
<dbReference type="EMBL" id="BJLD01000001">
    <property type="protein sequence ID" value="GEA42713.1"/>
    <property type="molecule type" value="Genomic_DNA"/>
</dbReference>
<dbReference type="InterPro" id="IPR012337">
    <property type="entry name" value="RNaseH-like_sf"/>
</dbReference>
<dbReference type="SUPFAM" id="SSF53098">
    <property type="entry name" value="Ribonuclease H-like"/>
    <property type="match status" value="1"/>
</dbReference>
<dbReference type="AlphaFoldDB" id="A0ABC9ZLN1"/>
<evidence type="ECO:0000256" key="1">
    <source>
        <dbReference type="SAM" id="MobiDB-lite"/>
    </source>
</evidence>
<feature type="region of interest" description="Disordered" evidence="1">
    <location>
        <begin position="486"/>
        <end position="506"/>
    </location>
</feature>
<reference evidence="3 4" key="1">
    <citation type="submission" date="2019-06" db="EMBL/GenBank/DDBJ databases">
        <title>Draft genome sequence of Corynebacterium striatum NBRC 15291.</title>
        <authorList>
            <person name="Miura T."/>
            <person name="Furukawa M."/>
            <person name="Shimamura M."/>
            <person name="Ohyama Y."/>
            <person name="Yamazoe A."/>
            <person name="Kawasaki H."/>
        </authorList>
    </citation>
    <scope>NUCLEOTIDE SEQUENCE [LARGE SCALE GENOMIC DNA]</scope>
    <source>
        <strain evidence="3 4">NBRC 15291</strain>
    </source>
</reference>
<dbReference type="Pfam" id="PF00665">
    <property type="entry name" value="rve"/>
    <property type="match status" value="1"/>
</dbReference>
<dbReference type="InterPro" id="IPR001584">
    <property type="entry name" value="Integrase_cat-core"/>
</dbReference>
<accession>A0ABC9ZLN1</accession>
<evidence type="ECO:0000313" key="3">
    <source>
        <dbReference type="EMBL" id="GEA42713.1"/>
    </source>
</evidence>
<dbReference type="Gene3D" id="3.30.420.10">
    <property type="entry name" value="Ribonuclease H-like superfamily/Ribonuclease H"/>
    <property type="match status" value="1"/>
</dbReference>
<dbReference type="PROSITE" id="PS50994">
    <property type="entry name" value="INTEGRASE"/>
    <property type="match status" value="1"/>
</dbReference>
<organism evidence="3 4">
    <name type="scientific">Corynebacterium striatum</name>
    <dbReference type="NCBI Taxonomy" id="43770"/>
    <lineage>
        <taxon>Bacteria</taxon>
        <taxon>Bacillati</taxon>
        <taxon>Actinomycetota</taxon>
        <taxon>Actinomycetes</taxon>
        <taxon>Mycobacteriales</taxon>
        <taxon>Corynebacteriaceae</taxon>
        <taxon>Corynebacterium</taxon>
    </lineage>
</organism>
<sequence>MIPALPGTHSGATGYSPRRYHFSLLNSEGITVQQFCKNIGVSKQTYYNIKARIAERGRAGIVPDSTAPLNPRRVYDDKIRQQVLQARGTLQARGQDCGPWSIFYFFLDELGYDQPPSRALIAQWLHEAGVADINARKRPRKSYRHFARGEVNELWQIDAFVYRLFDAPHTQVTIYQVIDDASRFDVGSRAFGTPENGTDARITLRGAIDAYGLPQEVLSDNGDAFATYHRGRLSQTERWLASLGVQSSAGFAPTTQGKDERSHQTMTRFLDARTPTTLAQVQQLIVDYRDFYNTRRRHQGLLRGKMHITPAQAWEIISHAQPPTQPIDPDVLWTKIARQYHRIHPDNQADALATDTVVATDNALAEVAASDKAPGNDTKAIQQDTPHADSSTVMPSSTGVNALWPIPDKLWINKSGVVRVMGHGLYVGLRFKNRAIYSSVTDDYAEFFTDHDGEKLFSFPLPIQLNQRPPGGQININHVVGMWHRQPPELKPNLSGPRPSRRKKPS</sequence>
<dbReference type="Pfam" id="PF13683">
    <property type="entry name" value="rve_3"/>
    <property type="match status" value="1"/>
</dbReference>